<reference evidence="1" key="1">
    <citation type="journal article" date="2020" name="New Phytol.">
        <title>Comparative genomics reveals dynamic genome evolution in host specialist ectomycorrhizal fungi.</title>
        <authorList>
            <person name="Lofgren L.A."/>
            <person name="Nguyen N.H."/>
            <person name="Vilgalys R."/>
            <person name="Ruytinx J."/>
            <person name="Liao H.L."/>
            <person name="Branco S."/>
            <person name="Kuo A."/>
            <person name="LaButti K."/>
            <person name="Lipzen A."/>
            <person name="Andreopoulos W."/>
            <person name="Pangilinan J."/>
            <person name="Riley R."/>
            <person name="Hundley H."/>
            <person name="Na H."/>
            <person name="Barry K."/>
            <person name="Grigoriev I.V."/>
            <person name="Stajich J.E."/>
            <person name="Kennedy P.G."/>
        </authorList>
    </citation>
    <scope>NUCLEOTIDE SEQUENCE</scope>
    <source>
        <strain evidence="1">DOB743</strain>
    </source>
</reference>
<protein>
    <submittedName>
        <fullName evidence="1">Uncharacterized protein</fullName>
    </submittedName>
</protein>
<feature type="non-terminal residue" evidence="1">
    <location>
        <position position="1"/>
    </location>
</feature>
<proteinExistence type="predicted"/>
<dbReference type="AlphaFoldDB" id="A0A9P6ZLK2"/>
<gene>
    <name evidence="1" type="ORF">EV702DRAFT_977385</name>
</gene>
<keyword evidence="2" id="KW-1185">Reference proteome</keyword>
<accession>A0A9P6ZLK2</accession>
<dbReference type="EMBL" id="JABBWD010000059">
    <property type="protein sequence ID" value="KAG1771368.1"/>
    <property type="molecule type" value="Genomic_DNA"/>
</dbReference>
<organism evidence="1 2">
    <name type="scientific">Suillus placidus</name>
    <dbReference type="NCBI Taxonomy" id="48579"/>
    <lineage>
        <taxon>Eukaryota</taxon>
        <taxon>Fungi</taxon>
        <taxon>Dikarya</taxon>
        <taxon>Basidiomycota</taxon>
        <taxon>Agaricomycotina</taxon>
        <taxon>Agaricomycetes</taxon>
        <taxon>Agaricomycetidae</taxon>
        <taxon>Boletales</taxon>
        <taxon>Suillineae</taxon>
        <taxon>Suillaceae</taxon>
        <taxon>Suillus</taxon>
    </lineage>
</organism>
<evidence type="ECO:0000313" key="1">
    <source>
        <dbReference type="EMBL" id="KAG1771368.1"/>
    </source>
</evidence>
<comment type="caution">
    <text evidence="1">The sequence shown here is derived from an EMBL/GenBank/DDBJ whole genome shotgun (WGS) entry which is preliminary data.</text>
</comment>
<evidence type="ECO:0000313" key="2">
    <source>
        <dbReference type="Proteomes" id="UP000714275"/>
    </source>
</evidence>
<dbReference type="OrthoDB" id="3239511at2759"/>
<sequence length="94" mass="10599">IDEKQWCPFRSCADFEFSEIALDAALNKHQIDALLNLILCISQGHTEITLKNEADLSKAWDNAAAELTPVCLNFDHHTHNVAQCVSHYLTVFET</sequence>
<name>A0A9P6ZLK2_9AGAM</name>
<dbReference type="Proteomes" id="UP000714275">
    <property type="component" value="Unassembled WGS sequence"/>
</dbReference>